<keyword evidence="4" id="KW-0564">Palmitate</keyword>
<organism evidence="6 7">
    <name type="scientific">Streptomyces chartreusis</name>
    <dbReference type="NCBI Taxonomy" id="1969"/>
    <lineage>
        <taxon>Bacteria</taxon>
        <taxon>Bacillati</taxon>
        <taxon>Actinomycetota</taxon>
        <taxon>Actinomycetes</taxon>
        <taxon>Kitasatosporales</taxon>
        <taxon>Streptomycetaceae</taxon>
        <taxon>Streptomyces</taxon>
    </lineage>
</organism>
<reference evidence="6 7" key="1">
    <citation type="submission" date="2020-06" db="EMBL/GenBank/DDBJ databases">
        <title>Genome mining for natural products.</title>
        <authorList>
            <person name="Zhang B."/>
            <person name="Shi J."/>
            <person name="Ge H."/>
        </authorList>
    </citation>
    <scope>NUCLEOTIDE SEQUENCE [LARGE SCALE GENOMIC DNA]</scope>
    <source>
        <strain evidence="6 7">NA02069</strain>
    </source>
</reference>
<dbReference type="RefSeq" id="WP_176574864.1">
    <property type="nucleotide sequence ID" value="NZ_CP056041.1"/>
</dbReference>
<dbReference type="Proteomes" id="UP000509418">
    <property type="component" value="Chromosome"/>
</dbReference>
<gene>
    <name evidence="6" type="ORF">HUT05_09855</name>
</gene>
<dbReference type="Pfam" id="PF14041">
    <property type="entry name" value="Lipoprotein_21"/>
    <property type="match status" value="1"/>
</dbReference>
<proteinExistence type="predicted"/>
<keyword evidence="7" id="KW-1185">Reference proteome</keyword>
<accession>A0A7H8T6T3</accession>
<evidence type="ECO:0000313" key="6">
    <source>
        <dbReference type="EMBL" id="QKZ17620.1"/>
    </source>
</evidence>
<keyword evidence="3" id="KW-0472">Membrane</keyword>
<keyword evidence="5 6" id="KW-0449">Lipoprotein</keyword>
<evidence type="ECO:0000256" key="4">
    <source>
        <dbReference type="ARBA" id="ARBA00023139"/>
    </source>
</evidence>
<keyword evidence="2" id="KW-0732">Signal</keyword>
<sequence>MKQSVTVSADGTASTTVDYNTVIPHTTKPVNAADIRSVDGERVTLTPGSTAAQKLAVGDVLVVGVGPHTPEGLLRKVTAVHTSSSGVTAVAKPAALRQAVPQGHISMVDVPVVSPEAAMRQERTARHAAFMRTSVTPGGLIGAGTSAGEDPELEADGVGGFTFLYKISEGETHLGADKDDPKRGEGSLQCTGGGSAPLLLDTAFTATRPKMALDTSWDRDRQKGVRWTLTASPTAGLGAESNAVETKCDVRWLYPDRAIRLGVVTVPLGPLVVVITRRARSPACSGWPENPTACPDAATTRAAVVDLDEVTDPEDMLVTGRSCWRDWAVVDWVPGLYADRVSATLFKRKGDSLMPTTTMLGVDGPAGSSHNATCIKVKGMKVPPGLLDYLCPTGSGPFATAVFNPASADVFASGGNGYVPALPDAHLKALHGPLRAVQACGNCGPEGGDGSAQIIMLFYGNRYVGMVKEGAAYSFREVTAQNGTRVNSRVRWATPDDPVCCPSGDEVTYQHTWQNHQLQYTESTSS</sequence>
<name>A0A7H8T6T3_STRCX</name>
<dbReference type="EMBL" id="CP056041">
    <property type="protein sequence ID" value="QKZ17620.1"/>
    <property type="molecule type" value="Genomic_DNA"/>
</dbReference>
<keyword evidence="1" id="KW-1003">Cell membrane</keyword>
<evidence type="ECO:0000256" key="1">
    <source>
        <dbReference type="ARBA" id="ARBA00022475"/>
    </source>
</evidence>
<evidence type="ECO:0000256" key="3">
    <source>
        <dbReference type="ARBA" id="ARBA00023136"/>
    </source>
</evidence>
<evidence type="ECO:0000256" key="2">
    <source>
        <dbReference type="ARBA" id="ARBA00022729"/>
    </source>
</evidence>
<protein>
    <submittedName>
        <fullName evidence="6">LppP/LprE family lipoprotein</fullName>
    </submittedName>
</protein>
<dbReference type="AlphaFoldDB" id="A0A7H8T6T3"/>
<dbReference type="InterPro" id="IPR025971">
    <property type="entry name" value="LppP/LprE"/>
</dbReference>
<evidence type="ECO:0000313" key="7">
    <source>
        <dbReference type="Proteomes" id="UP000509418"/>
    </source>
</evidence>
<evidence type="ECO:0000256" key="5">
    <source>
        <dbReference type="ARBA" id="ARBA00023288"/>
    </source>
</evidence>